<protein>
    <submittedName>
        <fullName evidence="3">Diguanylate cyclase (GGDEF)-like protein</fullName>
    </submittedName>
</protein>
<feature type="transmembrane region" description="Helical" evidence="1">
    <location>
        <begin position="144"/>
        <end position="163"/>
    </location>
</feature>
<dbReference type="EMBL" id="JACHKA010000001">
    <property type="protein sequence ID" value="MBB5985199.1"/>
    <property type="molecule type" value="Genomic_DNA"/>
</dbReference>
<dbReference type="InterPro" id="IPR052163">
    <property type="entry name" value="DGC-Regulatory_Protein"/>
</dbReference>
<feature type="transmembrane region" description="Helical" evidence="1">
    <location>
        <begin position="121"/>
        <end position="139"/>
    </location>
</feature>
<dbReference type="SMART" id="SM00267">
    <property type="entry name" value="GGDEF"/>
    <property type="match status" value="1"/>
</dbReference>
<feature type="transmembrane region" description="Helical" evidence="1">
    <location>
        <begin position="52"/>
        <end position="75"/>
    </location>
</feature>
<evidence type="ECO:0000313" key="3">
    <source>
        <dbReference type="EMBL" id="MBB5985199.1"/>
    </source>
</evidence>
<reference evidence="3 4" key="1">
    <citation type="submission" date="2020-08" db="EMBL/GenBank/DDBJ databases">
        <title>Exploring microbial biodiversity for novel pathways involved in the catabolism of aromatic compounds derived from lignin.</title>
        <authorList>
            <person name="Elkins J."/>
        </authorList>
    </citation>
    <scope>NUCLEOTIDE SEQUENCE [LARGE SCALE GENOMIC DNA]</scope>
    <source>
        <strain evidence="3 4">B1D3A</strain>
    </source>
</reference>
<dbReference type="PANTHER" id="PTHR46663">
    <property type="entry name" value="DIGUANYLATE CYCLASE DGCT-RELATED"/>
    <property type="match status" value="1"/>
</dbReference>
<keyword evidence="4" id="KW-1185">Reference proteome</keyword>
<dbReference type="PROSITE" id="PS50887">
    <property type="entry name" value="GGDEF"/>
    <property type="match status" value="1"/>
</dbReference>
<organism evidence="3 4">
    <name type="scientific">Sphingobium lignivorans</name>
    <dbReference type="NCBI Taxonomy" id="2735886"/>
    <lineage>
        <taxon>Bacteria</taxon>
        <taxon>Pseudomonadati</taxon>
        <taxon>Pseudomonadota</taxon>
        <taxon>Alphaproteobacteria</taxon>
        <taxon>Sphingomonadales</taxon>
        <taxon>Sphingomonadaceae</taxon>
        <taxon>Sphingobium</taxon>
    </lineage>
</organism>
<dbReference type="PANTHER" id="PTHR46663:SF2">
    <property type="entry name" value="GGDEF DOMAIN-CONTAINING PROTEIN"/>
    <property type="match status" value="1"/>
</dbReference>
<dbReference type="NCBIfam" id="TIGR00254">
    <property type="entry name" value="GGDEF"/>
    <property type="match status" value="1"/>
</dbReference>
<dbReference type="RefSeq" id="WP_184151305.1">
    <property type="nucleotide sequence ID" value="NZ_JACHKA010000001.1"/>
</dbReference>
<dbReference type="InterPro" id="IPR000160">
    <property type="entry name" value="GGDEF_dom"/>
</dbReference>
<dbReference type="CDD" id="cd01949">
    <property type="entry name" value="GGDEF"/>
    <property type="match status" value="1"/>
</dbReference>
<gene>
    <name evidence="3" type="ORF">HNP60_001173</name>
</gene>
<keyword evidence="1" id="KW-1133">Transmembrane helix</keyword>
<evidence type="ECO:0000259" key="2">
    <source>
        <dbReference type="PROSITE" id="PS50887"/>
    </source>
</evidence>
<accession>A0ABR6ND66</accession>
<name>A0ABR6ND66_9SPHN</name>
<feature type="transmembrane region" description="Helical" evidence="1">
    <location>
        <begin position="26"/>
        <end position="46"/>
    </location>
</feature>
<evidence type="ECO:0000256" key="1">
    <source>
        <dbReference type="SAM" id="Phobius"/>
    </source>
</evidence>
<dbReference type="SUPFAM" id="SSF55073">
    <property type="entry name" value="Nucleotide cyclase"/>
    <property type="match status" value="1"/>
</dbReference>
<feature type="transmembrane region" description="Helical" evidence="1">
    <location>
        <begin position="169"/>
        <end position="188"/>
    </location>
</feature>
<dbReference type="Gene3D" id="3.30.70.270">
    <property type="match status" value="1"/>
</dbReference>
<sequence>MKNRIPSNRAVPEAVEIELIRSLFHAFLPSSIMTLGFIASGVVVYTRTQDGIMLGLLVAGAFASMARLLVAWQLALRAAEPRLTLNEARWLERRFAIPYLSFAILLGLFGVRAFMLPFPDIHMLTIALLIGYCAGVAVGIGLRLWIAVPSMLISTVPAILVALLQQDAIYWVMSALVAGLLAGGTHSLHSRHGRLVRDIGLRLAFANLARKDALTALPNRIALREWYEERVALGGAGLIAVHYIDLNDFKPVNDSYGHPVGDALLTIVGKRIIRSLRETDIAARLGGDEFAVIQYGINNAEEAEKLAGRLAEAIARPFQIGEHTISISTGLGFVVADGREEDLEHLLGLADQALYASKRAGTIVQYEAVEALQTRAVA</sequence>
<evidence type="ECO:0000313" key="4">
    <source>
        <dbReference type="Proteomes" id="UP001138540"/>
    </source>
</evidence>
<feature type="transmembrane region" description="Helical" evidence="1">
    <location>
        <begin position="96"/>
        <end position="115"/>
    </location>
</feature>
<dbReference type="InterPro" id="IPR043128">
    <property type="entry name" value="Rev_trsase/Diguanyl_cyclase"/>
</dbReference>
<dbReference type="InterPro" id="IPR029787">
    <property type="entry name" value="Nucleotide_cyclase"/>
</dbReference>
<feature type="domain" description="GGDEF" evidence="2">
    <location>
        <begin position="237"/>
        <end position="368"/>
    </location>
</feature>
<dbReference type="Pfam" id="PF00990">
    <property type="entry name" value="GGDEF"/>
    <property type="match status" value="1"/>
</dbReference>
<comment type="caution">
    <text evidence="3">The sequence shown here is derived from an EMBL/GenBank/DDBJ whole genome shotgun (WGS) entry which is preliminary data.</text>
</comment>
<keyword evidence="1" id="KW-0812">Transmembrane</keyword>
<proteinExistence type="predicted"/>
<keyword evidence="1" id="KW-0472">Membrane</keyword>
<dbReference type="Proteomes" id="UP001138540">
    <property type="component" value="Unassembled WGS sequence"/>
</dbReference>